<dbReference type="AlphaFoldDB" id="A0A8E2BH24"/>
<dbReference type="Gene3D" id="3.90.226.10">
    <property type="entry name" value="2-enoyl-CoA Hydratase, Chain A, domain 1"/>
    <property type="match status" value="1"/>
</dbReference>
<sequence length="524" mass="56365">MTFLLATSAFAGPSADDINDPMKFVIVRSSTPFCEPNCPEFIWARGAIETTTSSAFSKFLKKVGNRKLPIVVSSPGGSVEAAFKMGRIIRERKLEVGVGSVYLTACPANWPDCEAQQKKTGVYSGVIVDYGTYCNSACPLLLASGMRRLAGPTTYVGVHQITTTYTREKIRYREKYKIVKGKKRVVETKVVSRKKVGTYQTTKLSKSSSRAFLAYLKEMGIAKSYFDAAQGTPAKDMRQLFSHELLAMSLTTSDEPAVIFARAGRCNQPARAANCVLREGYGGERPLAKPQPGSYPKPVVPEDGGMWFVVVRSSEAGCEPHCPEWISAEGDIDAKALSRLEAALKALGGRKLPLVLSSTGGDVETSMAMGKMIRKQRLDVAVGSTVFAGCKPRDKGCIAPTKSPAPLLGNAVSGGGGCTRDCMLVLAAGKTRVAGYGTLVGWHYTDTPSSAVVAPYLEEMGVSLAFDNITPIQLDYPDQARFMRTGLLTRTVAVDLFVDGAICSLNPIPANCRLASPGEFARKQ</sequence>
<dbReference type="RefSeq" id="WP_184774700.1">
    <property type="nucleotide sequence ID" value="NZ_JACHGI010000032.1"/>
</dbReference>
<reference evidence="1 2" key="1">
    <citation type="submission" date="2020-08" db="EMBL/GenBank/DDBJ databases">
        <title>Genomic Encyclopedia of Type Strains, Phase IV (KMG-IV): sequencing the most valuable type-strain genomes for metagenomic binning, comparative biology and taxonomic classification.</title>
        <authorList>
            <person name="Goeker M."/>
        </authorList>
    </citation>
    <scope>NUCLEOTIDE SEQUENCE [LARGE SCALE GENOMIC DNA]</scope>
    <source>
        <strain evidence="1 2">DSM 17454</strain>
    </source>
</reference>
<evidence type="ECO:0000313" key="1">
    <source>
        <dbReference type="EMBL" id="MBB6470485.1"/>
    </source>
</evidence>
<dbReference type="InterPro" id="IPR029045">
    <property type="entry name" value="ClpP/crotonase-like_dom_sf"/>
</dbReference>
<evidence type="ECO:0000313" key="2">
    <source>
        <dbReference type="Proteomes" id="UP000532373"/>
    </source>
</evidence>
<name>A0A8E2BH24_9HYPH</name>
<proteinExistence type="predicted"/>
<gene>
    <name evidence="1" type="ORF">HNQ96_006383</name>
</gene>
<accession>A0A8E2BH24</accession>
<organism evidence="1 2">
    <name type="scientific">Aminobacter carboxidus</name>
    <dbReference type="NCBI Taxonomy" id="376165"/>
    <lineage>
        <taxon>Bacteria</taxon>
        <taxon>Pseudomonadati</taxon>
        <taxon>Pseudomonadota</taxon>
        <taxon>Alphaproteobacteria</taxon>
        <taxon>Hyphomicrobiales</taxon>
        <taxon>Phyllobacteriaceae</taxon>
        <taxon>Aminobacter</taxon>
    </lineage>
</organism>
<dbReference type="SUPFAM" id="SSF52096">
    <property type="entry name" value="ClpP/crotonase"/>
    <property type="match status" value="2"/>
</dbReference>
<protein>
    <submittedName>
        <fullName evidence="1">Uncharacterized protein</fullName>
    </submittedName>
</protein>
<dbReference type="Proteomes" id="UP000532373">
    <property type="component" value="Unassembled WGS sequence"/>
</dbReference>
<dbReference type="EMBL" id="JACHGI010000032">
    <property type="protein sequence ID" value="MBB6470485.1"/>
    <property type="molecule type" value="Genomic_DNA"/>
</dbReference>
<comment type="caution">
    <text evidence="1">The sequence shown here is derived from an EMBL/GenBank/DDBJ whole genome shotgun (WGS) entry which is preliminary data.</text>
</comment>